<proteinExistence type="predicted"/>
<feature type="transmembrane region" description="Helical" evidence="1">
    <location>
        <begin position="86"/>
        <end position="109"/>
    </location>
</feature>
<name>A0ABU4HMP0_9ACTN</name>
<keyword evidence="1" id="KW-0472">Membrane</keyword>
<evidence type="ECO:0000313" key="2">
    <source>
        <dbReference type="EMBL" id="MDW5594568.1"/>
    </source>
</evidence>
<feature type="transmembrane region" description="Helical" evidence="1">
    <location>
        <begin position="29"/>
        <end position="50"/>
    </location>
</feature>
<protein>
    <recommendedName>
        <fullName evidence="4">DUF3817 domain-containing protein</fullName>
    </recommendedName>
</protein>
<dbReference type="EMBL" id="JAWSTH010000018">
    <property type="protein sequence ID" value="MDW5594568.1"/>
    <property type="molecule type" value="Genomic_DNA"/>
</dbReference>
<keyword evidence="3" id="KW-1185">Reference proteome</keyword>
<gene>
    <name evidence="2" type="ORF">R7226_09485</name>
</gene>
<reference evidence="3" key="1">
    <citation type="submission" date="2023-07" db="EMBL/GenBank/DDBJ databases">
        <title>Conexibacter stalactiti sp. nov., isolated from stalactites in a lava cave and emended description of the genus Conexibacter.</title>
        <authorList>
            <person name="Lee S.D."/>
        </authorList>
    </citation>
    <scope>NUCLEOTIDE SEQUENCE [LARGE SCALE GENOMIC DNA]</scope>
    <source>
        <strain evidence="3">KCTC 39840</strain>
    </source>
</reference>
<organism evidence="2 3">
    <name type="scientific">Conexibacter stalactiti</name>
    <dbReference type="NCBI Taxonomy" id="1940611"/>
    <lineage>
        <taxon>Bacteria</taxon>
        <taxon>Bacillati</taxon>
        <taxon>Actinomycetota</taxon>
        <taxon>Thermoleophilia</taxon>
        <taxon>Solirubrobacterales</taxon>
        <taxon>Conexibacteraceae</taxon>
        <taxon>Conexibacter</taxon>
    </lineage>
</organism>
<evidence type="ECO:0000256" key="1">
    <source>
        <dbReference type="SAM" id="Phobius"/>
    </source>
</evidence>
<comment type="caution">
    <text evidence="2">The sequence shown here is derived from an EMBL/GenBank/DDBJ whole genome shotgun (WGS) entry which is preliminary data.</text>
</comment>
<dbReference type="RefSeq" id="WP_318596841.1">
    <property type="nucleotide sequence ID" value="NZ_JAWSTH010000018.1"/>
</dbReference>
<keyword evidence="1" id="KW-0812">Transmembrane</keyword>
<feature type="transmembrane region" description="Helical" evidence="1">
    <location>
        <begin position="56"/>
        <end position="79"/>
    </location>
</feature>
<sequence>MKAAPADPLARVRAREEAPSLHRFPSFRFLEILSFVHSGVYAGLLVFAFGPENETATLLLGWAHGLIWIAMSLLCIVAARRRTIPFWLAVVVAVIGGLGPFAGTAGFLWEQHRRRRDNPVQTS</sequence>
<keyword evidence="1" id="KW-1133">Transmembrane helix</keyword>
<dbReference type="Proteomes" id="UP001284601">
    <property type="component" value="Unassembled WGS sequence"/>
</dbReference>
<evidence type="ECO:0000313" key="3">
    <source>
        <dbReference type="Proteomes" id="UP001284601"/>
    </source>
</evidence>
<reference evidence="2 3" key="2">
    <citation type="submission" date="2023-10" db="EMBL/GenBank/DDBJ databases">
        <authorList>
            <person name="Han X.F."/>
        </authorList>
    </citation>
    <scope>NUCLEOTIDE SEQUENCE [LARGE SCALE GENOMIC DNA]</scope>
    <source>
        <strain evidence="2 3">KCTC 39840</strain>
    </source>
</reference>
<accession>A0ABU4HMP0</accession>
<evidence type="ECO:0008006" key="4">
    <source>
        <dbReference type="Google" id="ProtNLM"/>
    </source>
</evidence>